<evidence type="ECO:0000256" key="2">
    <source>
        <dbReference type="SAM" id="SignalP"/>
    </source>
</evidence>
<evidence type="ECO:0000313" key="6">
    <source>
        <dbReference type="Proteomes" id="UP000827092"/>
    </source>
</evidence>
<dbReference type="Proteomes" id="UP000827092">
    <property type="component" value="Unassembled WGS sequence"/>
</dbReference>
<dbReference type="FunFam" id="1.25.40.10:FF:000006">
    <property type="entry name" value="Prolyl 4-hydroxylase subunit alpha 2"/>
    <property type="match status" value="1"/>
</dbReference>
<dbReference type="Gene3D" id="6.10.140.1460">
    <property type="match status" value="1"/>
</dbReference>
<proteinExistence type="predicted"/>
<reference evidence="5 6" key="1">
    <citation type="journal article" date="2022" name="Nat. Ecol. Evol.">
        <title>A masculinizing supergene underlies an exaggerated male reproductive morph in a spider.</title>
        <authorList>
            <person name="Hendrickx F."/>
            <person name="De Corte Z."/>
            <person name="Sonet G."/>
            <person name="Van Belleghem S.M."/>
            <person name="Kostlbacher S."/>
            <person name="Vangestel C."/>
        </authorList>
    </citation>
    <scope>NUCLEOTIDE SEQUENCE [LARGE SCALE GENOMIC DNA]</scope>
    <source>
        <strain evidence="5">W744_W776</strain>
    </source>
</reference>
<comment type="caution">
    <text evidence="5">The sequence shown here is derived from an EMBL/GenBank/DDBJ whole genome shotgun (WGS) entry which is preliminary data.</text>
</comment>
<gene>
    <name evidence="5" type="ORF">JTE90_022376</name>
</gene>
<protein>
    <recommendedName>
        <fullName evidence="7">Prolyl 4-hydroxylase subunit alpha-2</fullName>
    </recommendedName>
</protein>
<keyword evidence="6" id="KW-1185">Reference proteome</keyword>
<organism evidence="5 6">
    <name type="scientific">Oedothorax gibbosus</name>
    <dbReference type="NCBI Taxonomy" id="931172"/>
    <lineage>
        <taxon>Eukaryota</taxon>
        <taxon>Metazoa</taxon>
        <taxon>Ecdysozoa</taxon>
        <taxon>Arthropoda</taxon>
        <taxon>Chelicerata</taxon>
        <taxon>Arachnida</taxon>
        <taxon>Araneae</taxon>
        <taxon>Araneomorphae</taxon>
        <taxon>Entelegynae</taxon>
        <taxon>Araneoidea</taxon>
        <taxon>Linyphiidae</taxon>
        <taxon>Erigoninae</taxon>
        <taxon>Oedothorax</taxon>
    </lineage>
</organism>
<feature type="domain" description="Prolyl 4-hydroxylase peptide-substrate-binding" evidence="4">
    <location>
        <begin position="165"/>
        <end position="251"/>
    </location>
</feature>
<accession>A0AAV6ULW8</accession>
<name>A0AAV6ULW8_9ARAC</name>
<feature type="chain" id="PRO_5043697802" description="Prolyl 4-hydroxylase subunit alpha-2" evidence="2">
    <location>
        <begin position="20"/>
        <end position="376"/>
    </location>
</feature>
<dbReference type="GO" id="GO:0004656">
    <property type="term" value="F:procollagen-proline 4-dioxygenase activity"/>
    <property type="evidence" value="ECO:0007669"/>
    <property type="project" value="InterPro"/>
</dbReference>
<dbReference type="Pfam" id="PF23558">
    <property type="entry name" value="TPR_P4H"/>
    <property type="match status" value="1"/>
</dbReference>
<keyword evidence="1" id="KW-0175">Coiled coil</keyword>
<evidence type="ECO:0000256" key="1">
    <source>
        <dbReference type="SAM" id="Coils"/>
    </source>
</evidence>
<dbReference type="InterPro" id="IPR013547">
    <property type="entry name" value="P4H_N"/>
</dbReference>
<evidence type="ECO:0000259" key="3">
    <source>
        <dbReference type="Pfam" id="PF08336"/>
    </source>
</evidence>
<dbReference type="InterPro" id="IPR011990">
    <property type="entry name" value="TPR-like_helical_dom_sf"/>
</dbReference>
<dbReference type="AlphaFoldDB" id="A0AAV6ULW8"/>
<feature type="signal peptide" evidence="2">
    <location>
        <begin position="1"/>
        <end position="19"/>
    </location>
</feature>
<evidence type="ECO:0000313" key="5">
    <source>
        <dbReference type="EMBL" id="KAG8185445.1"/>
    </source>
</evidence>
<dbReference type="SUPFAM" id="SSF48452">
    <property type="entry name" value="TPR-like"/>
    <property type="match status" value="1"/>
</dbReference>
<dbReference type="GO" id="GO:0005783">
    <property type="term" value="C:endoplasmic reticulum"/>
    <property type="evidence" value="ECO:0007669"/>
    <property type="project" value="InterPro"/>
</dbReference>
<keyword evidence="2" id="KW-0732">Signal</keyword>
<evidence type="ECO:0008006" key="7">
    <source>
        <dbReference type="Google" id="ProtNLM"/>
    </source>
</evidence>
<dbReference type="InterPro" id="IPR059068">
    <property type="entry name" value="TPR_P4H"/>
</dbReference>
<feature type="coiled-coil region" evidence="1">
    <location>
        <begin position="48"/>
        <end position="75"/>
    </location>
</feature>
<dbReference type="Gene3D" id="1.25.40.10">
    <property type="entry name" value="Tetratricopeptide repeat domain"/>
    <property type="match status" value="1"/>
</dbReference>
<evidence type="ECO:0000259" key="4">
    <source>
        <dbReference type="Pfam" id="PF23558"/>
    </source>
</evidence>
<dbReference type="EMBL" id="JAFNEN010000335">
    <property type="protein sequence ID" value="KAG8185445.1"/>
    <property type="molecule type" value="Genomic_DNA"/>
</dbReference>
<feature type="domain" description="Prolyl 4-hydroxylase N-terminal" evidence="3">
    <location>
        <begin position="27"/>
        <end position="156"/>
    </location>
</feature>
<sequence>MKTQAKKLILLFLLLNTFARSEYASALVDLEPLLITQGKISQTLANYIDLEEKRLEKITRLAEEYKAIYKSASKNVEHFLANPMNSYLLVKRLTTDWKFLRHFVVESTSKNVVYNFTKEEIFPNDYDLGEAANTVLTLQETYSLNITDLVKGKVAGKTGATELRASDCFELGMTAYNESDYSLAVLWFQESMDRLDTDEFQIVNKTKLLECFSFAAFVVGDLKKALKLTQDLVKINPQHRYYKHLLFYEKELLKKTEESDEINKNTAEKTEDETDPLLFNIENYRKLCRGERLRSPNQERKLKCRYTSNGSNYLLLQPAKEETLNLDPWIVLYHDVIRDNDIEIFKTISEPLLKRAKIIPNEVDTKAFSKHRVSKK</sequence>
<dbReference type="Pfam" id="PF08336">
    <property type="entry name" value="P4Ha_N"/>
    <property type="match status" value="1"/>
</dbReference>